<dbReference type="SMART" id="SM00530">
    <property type="entry name" value="HTH_XRE"/>
    <property type="match status" value="1"/>
</dbReference>
<dbReference type="Gene3D" id="1.10.260.40">
    <property type="entry name" value="lambda repressor-like DNA-binding domains"/>
    <property type="match status" value="1"/>
</dbReference>
<dbReference type="EMBL" id="FQUU01000043">
    <property type="protein sequence ID" value="SHG06319.1"/>
    <property type="molecule type" value="Genomic_DNA"/>
</dbReference>
<dbReference type="SUPFAM" id="SSF47413">
    <property type="entry name" value="lambda repressor-like DNA-binding domains"/>
    <property type="match status" value="1"/>
</dbReference>
<dbReference type="GO" id="GO:0003677">
    <property type="term" value="F:DNA binding"/>
    <property type="evidence" value="ECO:0007669"/>
    <property type="project" value="UniProtKB-KW"/>
</dbReference>
<evidence type="ECO:0000313" key="3">
    <source>
        <dbReference type="Proteomes" id="UP000184048"/>
    </source>
</evidence>
<dbReference type="RefSeq" id="WP_072837309.1">
    <property type="nucleotide sequence ID" value="NZ_FQUU01000043.1"/>
</dbReference>
<evidence type="ECO:0000313" key="2">
    <source>
        <dbReference type="EMBL" id="SHG06319.1"/>
    </source>
</evidence>
<reference evidence="2 3" key="1">
    <citation type="submission" date="2016-11" db="EMBL/GenBank/DDBJ databases">
        <authorList>
            <person name="Jaros S."/>
            <person name="Januszkiewicz K."/>
            <person name="Wedrychowicz H."/>
        </authorList>
    </citation>
    <scope>NUCLEOTIDE SEQUENCE [LARGE SCALE GENOMIC DNA]</scope>
    <source>
        <strain evidence="2 3">DSM 18119</strain>
    </source>
</reference>
<dbReference type="AlphaFoldDB" id="A0A1M5GRG3"/>
<keyword evidence="2" id="KW-0238">DNA-binding</keyword>
<gene>
    <name evidence="2" type="ORF">SAMN02745131_04212</name>
</gene>
<protein>
    <submittedName>
        <fullName evidence="2">DNA-binding transcriptional regulator, XRE-family HTH domain</fullName>
    </submittedName>
</protein>
<accession>A0A1M5GRG3</accession>
<evidence type="ECO:0000259" key="1">
    <source>
        <dbReference type="PROSITE" id="PS50943"/>
    </source>
</evidence>
<dbReference type="InterPro" id="IPR010982">
    <property type="entry name" value="Lambda_DNA-bd_dom_sf"/>
</dbReference>
<sequence>MSPIEIGEILKTRRQFLHLTQEDMEELCSVNKKTIQQVEMGKGNPSLETLGKLASTLGMELLVQVKDVENG</sequence>
<dbReference type="PROSITE" id="PS50943">
    <property type="entry name" value="HTH_CROC1"/>
    <property type="match status" value="1"/>
</dbReference>
<keyword evidence="3" id="KW-1185">Reference proteome</keyword>
<name>A0A1M5GRG3_9BACT</name>
<dbReference type="InterPro" id="IPR001387">
    <property type="entry name" value="Cro/C1-type_HTH"/>
</dbReference>
<dbReference type="CDD" id="cd00093">
    <property type="entry name" value="HTH_XRE"/>
    <property type="match status" value="1"/>
</dbReference>
<organism evidence="2 3">
    <name type="scientific">Flavisolibacter ginsengisoli DSM 18119</name>
    <dbReference type="NCBI Taxonomy" id="1121884"/>
    <lineage>
        <taxon>Bacteria</taxon>
        <taxon>Pseudomonadati</taxon>
        <taxon>Bacteroidota</taxon>
        <taxon>Chitinophagia</taxon>
        <taxon>Chitinophagales</taxon>
        <taxon>Chitinophagaceae</taxon>
        <taxon>Flavisolibacter</taxon>
    </lineage>
</organism>
<dbReference type="Proteomes" id="UP000184048">
    <property type="component" value="Unassembled WGS sequence"/>
</dbReference>
<dbReference type="Pfam" id="PF01381">
    <property type="entry name" value="HTH_3"/>
    <property type="match status" value="1"/>
</dbReference>
<proteinExistence type="predicted"/>
<feature type="domain" description="HTH cro/C1-type" evidence="1">
    <location>
        <begin position="10"/>
        <end position="64"/>
    </location>
</feature>
<dbReference type="STRING" id="1121884.SAMN02745131_04212"/>
<dbReference type="OrthoDB" id="1357763at2"/>